<evidence type="ECO:0000256" key="1">
    <source>
        <dbReference type="ARBA" id="ARBA00008239"/>
    </source>
</evidence>
<organism evidence="3 4">
    <name type="scientific">Phytohabitans flavus</name>
    <dbReference type="NCBI Taxonomy" id="1076124"/>
    <lineage>
        <taxon>Bacteria</taxon>
        <taxon>Bacillati</taxon>
        <taxon>Actinomycetota</taxon>
        <taxon>Actinomycetes</taxon>
        <taxon>Micromonosporales</taxon>
        <taxon>Micromonosporaceae</taxon>
    </lineage>
</organism>
<dbReference type="GO" id="GO:0005524">
    <property type="term" value="F:ATP binding"/>
    <property type="evidence" value="ECO:0007669"/>
    <property type="project" value="InterPro"/>
</dbReference>
<dbReference type="InterPro" id="IPR001404">
    <property type="entry name" value="Hsp90_fam"/>
</dbReference>
<accession>A0A6F8Y8U5</accession>
<dbReference type="Proteomes" id="UP000502508">
    <property type="component" value="Chromosome"/>
</dbReference>
<dbReference type="AlphaFoldDB" id="A0A6F8Y8U5"/>
<evidence type="ECO:0000313" key="3">
    <source>
        <dbReference type="EMBL" id="BCB82480.1"/>
    </source>
</evidence>
<dbReference type="Gene3D" id="1.20.120.790">
    <property type="entry name" value="Heat shock protein 90, C-terminal domain"/>
    <property type="match status" value="1"/>
</dbReference>
<comment type="similarity">
    <text evidence="1">Belongs to the heat shock protein 90 family.</text>
</comment>
<dbReference type="InterPro" id="IPR037196">
    <property type="entry name" value="HSP90_C"/>
</dbReference>
<dbReference type="Pfam" id="PF00183">
    <property type="entry name" value="HSP90"/>
    <property type="match status" value="1"/>
</dbReference>
<proteinExistence type="inferred from homology"/>
<dbReference type="GO" id="GO:0016887">
    <property type="term" value="F:ATP hydrolysis activity"/>
    <property type="evidence" value="ECO:0007669"/>
    <property type="project" value="InterPro"/>
</dbReference>
<keyword evidence="2" id="KW-0143">Chaperone</keyword>
<dbReference type="GO" id="GO:0140662">
    <property type="term" value="F:ATP-dependent protein folding chaperone"/>
    <property type="evidence" value="ECO:0007669"/>
    <property type="project" value="InterPro"/>
</dbReference>
<keyword evidence="4" id="KW-1185">Reference proteome</keyword>
<dbReference type="KEGG" id="pfla:Pflav_088900"/>
<protein>
    <recommendedName>
        <fullName evidence="5">Heat shock protein 90</fullName>
    </recommendedName>
</protein>
<name>A0A6F8Y8U5_9ACTN</name>
<reference evidence="3 4" key="1">
    <citation type="submission" date="2020-03" db="EMBL/GenBank/DDBJ databases">
        <title>Whole genome shotgun sequence of Phytohabitans flavus NBRC 107702.</title>
        <authorList>
            <person name="Komaki H."/>
            <person name="Tamura T."/>
        </authorList>
    </citation>
    <scope>NUCLEOTIDE SEQUENCE [LARGE SCALE GENOMIC DNA]</scope>
    <source>
        <strain evidence="3 4">NBRC 107702</strain>
    </source>
</reference>
<dbReference type="SUPFAM" id="SSF110942">
    <property type="entry name" value="HSP90 C-terminal domain"/>
    <property type="match status" value="1"/>
</dbReference>
<evidence type="ECO:0008006" key="5">
    <source>
        <dbReference type="Google" id="ProtNLM"/>
    </source>
</evidence>
<evidence type="ECO:0000256" key="2">
    <source>
        <dbReference type="ARBA" id="ARBA00023186"/>
    </source>
</evidence>
<sequence length="91" mass="9980">MGDEHDITPTLEKMYRAMGQQLPRTKRILELNPDHPLVTGLRTAHAANADDPTLGEAAELVYGMALLAEGGELADPSRFTRLLADRLARTL</sequence>
<evidence type="ECO:0000313" key="4">
    <source>
        <dbReference type="Proteomes" id="UP000502508"/>
    </source>
</evidence>
<reference evidence="3 4" key="2">
    <citation type="submission" date="2020-03" db="EMBL/GenBank/DDBJ databases">
        <authorList>
            <person name="Ichikawa N."/>
            <person name="Kimura A."/>
            <person name="Kitahashi Y."/>
            <person name="Uohara A."/>
        </authorList>
    </citation>
    <scope>NUCLEOTIDE SEQUENCE [LARGE SCALE GENOMIC DNA]</scope>
    <source>
        <strain evidence="3 4">NBRC 107702</strain>
    </source>
</reference>
<dbReference type="GO" id="GO:0051082">
    <property type="term" value="F:unfolded protein binding"/>
    <property type="evidence" value="ECO:0007669"/>
    <property type="project" value="InterPro"/>
</dbReference>
<gene>
    <name evidence="3" type="ORF">Pflav_088900</name>
</gene>
<dbReference type="EMBL" id="AP022870">
    <property type="protein sequence ID" value="BCB82480.1"/>
    <property type="molecule type" value="Genomic_DNA"/>
</dbReference>